<evidence type="ECO:0000313" key="4">
    <source>
        <dbReference type="EMBL" id="CAK9079103.1"/>
    </source>
</evidence>
<accession>A0ABP0PUQ4</accession>
<dbReference type="Pfam" id="PF13912">
    <property type="entry name" value="zf-C2H2_6"/>
    <property type="match status" value="1"/>
</dbReference>
<dbReference type="Proteomes" id="UP001642484">
    <property type="component" value="Unassembled WGS sequence"/>
</dbReference>
<feature type="compositionally biased region" description="Pro residues" evidence="2">
    <location>
        <begin position="439"/>
        <end position="450"/>
    </location>
</feature>
<gene>
    <name evidence="4" type="ORF">CCMP2556_LOCUS38976</name>
</gene>
<dbReference type="InterPro" id="IPR013087">
    <property type="entry name" value="Znf_C2H2_type"/>
</dbReference>
<feature type="compositionally biased region" description="Polar residues" evidence="2">
    <location>
        <begin position="380"/>
        <end position="412"/>
    </location>
</feature>
<dbReference type="EMBL" id="CAXAMN010023618">
    <property type="protein sequence ID" value="CAK9079103.1"/>
    <property type="molecule type" value="Genomic_DNA"/>
</dbReference>
<keyword evidence="1" id="KW-0479">Metal-binding</keyword>
<comment type="caution">
    <text evidence="4">The sequence shown here is derived from an EMBL/GenBank/DDBJ whole genome shotgun (WGS) entry which is preliminary data.</text>
</comment>
<evidence type="ECO:0000259" key="3">
    <source>
        <dbReference type="PROSITE" id="PS50157"/>
    </source>
</evidence>
<keyword evidence="5" id="KW-1185">Reference proteome</keyword>
<evidence type="ECO:0000256" key="2">
    <source>
        <dbReference type="SAM" id="MobiDB-lite"/>
    </source>
</evidence>
<proteinExistence type="predicted"/>
<reference evidence="4 5" key="1">
    <citation type="submission" date="2024-02" db="EMBL/GenBank/DDBJ databases">
        <authorList>
            <person name="Chen Y."/>
            <person name="Shah S."/>
            <person name="Dougan E. K."/>
            <person name="Thang M."/>
            <person name="Chan C."/>
        </authorList>
    </citation>
    <scope>NUCLEOTIDE SEQUENCE [LARGE SCALE GENOMIC DNA]</scope>
</reference>
<dbReference type="PROSITE" id="PS00028">
    <property type="entry name" value="ZINC_FINGER_C2H2_1"/>
    <property type="match status" value="1"/>
</dbReference>
<dbReference type="PROSITE" id="PS50157">
    <property type="entry name" value="ZINC_FINGER_C2H2_2"/>
    <property type="match status" value="1"/>
</dbReference>
<feature type="domain" description="C2H2-type" evidence="3">
    <location>
        <begin position="1228"/>
        <end position="1251"/>
    </location>
</feature>
<name>A0ABP0PUQ4_9DINO</name>
<keyword evidence="1" id="KW-0862">Zinc</keyword>
<sequence>MPQQAPQNASKSVKAVLHQRANRIGKVEARIQKLESGLQEVCTNWPRYVHAHHQQLIQEHAKCVQFCHEATKELKTLKNELATLTSTAPLQALPSQVDAKQPPVMPAGMDPVFVQQAPMEVDDSAHLAAGNPTMNMFPMPAAWADLRTVMPNVPSVSTLPLAYENVAGTGIPMELPSGQKLSQDASTTAMPVLPAPISGASAEVGAAMVHPVTTAQNDLKQPPGVWDWPPPVPDLPAHMMQIIDPSSSAPVTMPKLSPGQHAQMTMPEVLTPPRTSPTGQAPLPVSMSPPSAELLKIVLNAEEGLKELQEQTTGEPAAELTPEMQQQLEQFAQQQAFCHAQIQAFQTAAKQRKQQQRSSQPTTPVAQPTVLAPPVPAGSQLPSDHWSVTSSPAKPQPSTGKQPEHYQMNTSPPGERRTKISKTLEGPVHSQPSGVDGLPTPPDSEIPSPVPTEVATEDGDPETMEAESRLQLQSLDFLQFLPDCPAEMSTLLSGVPVWQGELVTQVIVYVDGSSYNRQATDVGLAAWAFIVILQICCGDNDFAYRFLCATSSQLSSALEPIHQNFSMGELLHDALTAEAVGMVWAMLWAIQCRIDAPFLFHYDNQTVGRYAAGFGQWEHCWEYTALQERLRSVRHFLTAIGKRFCHEHLKAHVGHESRIDYVCLPQEHRQARRQFSPLPAVLLEDGTFAPDSASAQERWRSFFAQPEGGISVTTPQLQELAQLQTVQYPPGQLPFDRRQIPTLGDLEDLLLKAKLGKAPGLDGLPAELFRLHPPLFAQCLWPLLAKCAIRCTEPLIWRGGEIVALPKTHNISYQANGWSPDLLTEFRQFLDADPALVQAQVPDLLQAQLQAVLSTTWFMLKNHESSLTSTITGTRPGDSLADLLYGFLMVRFTKELHSRLVEAGHASVLRLDWVPGADLSHEADSFVQLTHASWVDDLVLLAEDPEPARMLQSASDLVAIAYRTAAQFGLKLNLQPDKTSVVLALRGANAHQTWHSILAEPHASSIAFRCPVMVCPEQARVVVLPDYIYLGSLQDLKGHPAAEVHRRFMLALPAMKMLTRNVFRSPYMPAKTKFNLFQSLVLSRLMYGAGAWMSMHVQTLRSWHRGLMRMLARIAPTVRRGPGTRTLDILADCGHVPPMMLLMKSRLSLFDRLCQIDTMEALFAVLQSLHGPASWLPRVQADAQRQYLSYLQLWKSFRQFLQDFNNEAAALGVVRVQPPEPMHLDHTFACPECGKTFESLRAMGAHAFQKHRAVNLAQRYTSSNVCRACLRIYDHRDSVLHHLKYFRTGCLLKLITLVPPLDNAQLDAVHQDIANSRLATKRQLRRGRHRWPPSRAFGPLRAWPWTVACSQAGRDTRPCEPLLPGDLAPWIASIRNSLEADDFSGVLNALSAKPFHGVYVQQLIDHLLPTDAAVNWFIIDQQRRLHEAFLLWQDNDLLHQPLTPWNVSHDTFRALMPALQLWPVAPDGAGDFQLPTAESDLWDDTWVPARLAGLVQLERRTKWTWPPFVPRPFFSFRIFLYVFSGRRRPGDYQSQVEKLLGQYDDIQGHVLMLDLALSDTHDVTKPQLVHQLLRWITQRAVVALLVAPPCETWSEARHLPGEVRPLRDHLHPFGLEGLVQSELQQLWISSYLLFVSLRLFMAATLAGIPSILEHPREPKISSRASIWRLPWVQTMLQHAHVQRHFVWQAKFGSPAAKPTHLMVSHIPRFTMLCKPYQIHVDWKQLIVLSGKDSTGAWKTSAAKEYPPALNGAFAACHVLTIRDRLRACWFDDVASRTIVAEEFAKLAVYSDQTGEMQPDFARGHYDLAEMD</sequence>
<evidence type="ECO:0000256" key="1">
    <source>
        <dbReference type="PROSITE-ProRule" id="PRU00042"/>
    </source>
</evidence>
<feature type="region of interest" description="Disordered" evidence="2">
    <location>
        <begin position="349"/>
        <end position="459"/>
    </location>
</feature>
<keyword evidence="1" id="KW-0863">Zinc-finger</keyword>
<protein>
    <recommendedName>
        <fullName evidence="3">C2H2-type domain-containing protein</fullName>
    </recommendedName>
</protein>
<evidence type="ECO:0000313" key="5">
    <source>
        <dbReference type="Proteomes" id="UP001642484"/>
    </source>
</evidence>
<organism evidence="4 5">
    <name type="scientific">Durusdinium trenchii</name>
    <dbReference type="NCBI Taxonomy" id="1381693"/>
    <lineage>
        <taxon>Eukaryota</taxon>
        <taxon>Sar</taxon>
        <taxon>Alveolata</taxon>
        <taxon>Dinophyceae</taxon>
        <taxon>Suessiales</taxon>
        <taxon>Symbiodiniaceae</taxon>
        <taxon>Durusdinium</taxon>
    </lineage>
</organism>